<evidence type="ECO:0000313" key="2">
    <source>
        <dbReference type="EMBL" id="CAA0094364.1"/>
    </source>
</evidence>
<protein>
    <submittedName>
        <fullName evidence="2">Aminoacrylate hydrolase RutD</fullName>
        <ecNumber evidence="2">3.5.1.-</ecNumber>
    </submittedName>
</protein>
<name>A0A5S9NUG3_9GAMM</name>
<dbReference type="InterPro" id="IPR000792">
    <property type="entry name" value="Tscrpt_reg_LuxR_C"/>
</dbReference>
<organism evidence="2 3">
    <name type="scientific">BD1-7 clade bacterium</name>
    <dbReference type="NCBI Taxonomy" id="2029982"/>
    <lineage>
        <taxon>Bacteria</taxon>
        <taxon>Pseudomonadati</taxon>
        <taxon>Pseudomonadota</taxon>
        <taxon>Gammaproteobacteria</taxon>
        <taxon>Cellvibrionales</taxon>
        <taxon>Spongiibacteraceae</taxon>
        <taxon>BD1-7 clade</taxon>
    </lineage>
</organism>
<keyword evidence="2" id="KW-0378">Hydrolase</keyword>
<dbReference type="Gene3D" id="1.10.10.10">
    <property type="entry name" value="Winged helix-like DNA-binding domain superfamily/Winged helix DNA-binding domain"/>
    <property type="match status" value="1"/>
</dbReference>
<reference evidence="2 3" key="1">
    <citation type="submission" date="2019-11" db="EMBL/GenBank/DDBJ databases">
        <authorList>
            <person name="Holert J."/>
        </authorList>
    </citation>
    <scope>NUCLEOTIDE SEQUENCE [LARGE SCALE GENOMIC DNA]</scope>
    <source>
        <strain evidence="2">BC5_2</strain>
    </source>
</reference>
<dbReference type="SUPFAM" id="SSF53474">
    <property type="entry name" value="alpha/beta-Hydrolases"/>
    <property type="match status" value="1"/>
</dbReference>
<dbReference type="InterPro" id="IPR050471">
    <property type="entry name" value="AB_hydrolase"/>
</dbReference>
<dbReference type="EMBL" id="CACSII010000003">
    <property type="protein sequence ID" value="CAA0094364.1"/>
    <property type="molecule type" value="Genomic_DNA"/>
</dbReference>
<sequence length="551" mass="60653">MPDNALIKLIYQSAVEQGSFLELLEMINQKDAVSLDEKDLLAHFDQANAILEQMAQLQHKQTVAESVFNHLRTGIVLLDIDLNVVFANQPAETLLADAQGFEIQSDALFVHDRDLQTVLLNALADWNNGQARQSETLFIDSAEQQHIAVLSPITDVVGLLAMRIPSSAVAALFISYGSNDQSLRLEQLEKLYGLTRVEADVTCRIAAGQTIDEIAEARSSKSQTIRTYLKAIFSKTGTRRQADLVALVLKAPLQTSRTTGLLGVEGEDRFVDSAKRHIAYRVYGSATGTPIVICHPSLSCRLCVPVDFTDNDAKKVRIIVPDRAGIGQSSGPLYESITDFNDDLLAIVAAERLEQVRLVGVAAGGAFALGFAAQHPSAVLDVLLMESFAPGVDERSIKGAPGYFKWLPPLVRRFPGVGEKLLNIMSKEFARDWEGTLEHVSTLFNARDAAVLIEDGIREHALAQGAENTRHGVQGFVRDMLLVHNPWPFELCDVQVTCHLAYGAADPVAEAYADELRERLPDVDSRLYAGEGFAGMVYLRFFEIIRDVRWI</sequence>
<dbReference type="InterPro" id="IPR029058">
    <property type="entry name" value="AB_hydrolase_fold"/>
</dbReference>
<dbReference type="InterPro" id="IPR000073">
    <property type="entry name" value="AB_hydrolase_1"/>
</dbReference>
<dbReference type="PANTHER" id="PTHR43433">
    <property type="entry name" value="HYDROLASE, ALPHA/BETA FOLD FAMILY PROTEIN"/>
    <property type="match status" value="1"/>
</dbReference>
<dbReference type="InterPro" id="IPR016032">
    <property type="entry name" value="Sig_transdc_resp-reg_C-effctor"/>
</dbReference>
<dbReference type="InterPro" id="IPR036388">
    <property type="entry name" value="WH-like_DNA-bd_sf"/>
</dbReference>
<accession>A0A5S9NUG3</accession>
<dbReference type="SMART" id="SM00421">
    <property type="entry name" value="HTH_LUXR"/>
    <property type="match status" value="1"/>
</dbReference>
<evidence type="ECO:0000259" key="1">
    <source>
        <dbReference type="SMART" id="SM00421"/>
    </source>
</evidence>
<dbReference type="Proteomes" id="UP000434580">
    <property type="component" value="Unassembled WGS sequence"/>
</dbReference>
<dbReference type="PRINTS" id="PR00111">
    <property type="entry name" value="ABHYDROLASE"/>
</dbReference>
<dbReference type="Pfam" id="PF00561">
    <property type="entry name" value="Abhydrolase_1"/>
    <property type="match status" value="1"/>
</dbReference>
<dbReference type="InterPro" id="IPR035965">
    <property type="entry name" value="PAS-like_dom_sf"/>
</dbReference>
<dbReference type="Gene3D" id="3.40.50.1820">
    <property type="entry name" value="alpha/beta hydrolase"/>
    <property type="match status" value="1"/>
</dbReference>
<dbReference type="GO" id="GO:0016787">
    <property type="term" value="F:hydrolase activity"/>
    <property type="evidence" value="ECO:0007669"/>
    <property type="project" value="UniProtKB-KW"/>
</dbReference>
<dbReference type="GO" id="GO:0006355">
    <property type="term" value="P:regulation of DNA-templated transcription"/>
    <property type="evidence" value="ECO:0007669"/>
    <property type="project" value="InterPro"/>
</dbReference>
<dbReference type="AlphaFoldDB" id="A0A5S9NUG3"/>
<dbReference type="OrthoDB" id="5497412at2"/>
<dbReference type="GO" id="GO:0003677">
    <property type="term" value="F:DNA binding"/>
    <property type="evidence" value="ECO:0007669"/>
    <property type="project" value="InterPro"/>
</dbReference>
<evidence type="ECO:0000313" key="3">
    <source>
        <dbReference type="Proteomes" id="UP000434580"/>
    </source>
</evidence>
<dbReference type="EC" id="3.5.1.-" evidence="2"/>
<dbReference type="SUPFAM" id="SSF55785">
    <property type="entry name" value="PYP-like sensor domain (PAS domain)"/>
    <property type="match status" value="1"/>
</dbReference>
<gene>
    <name evidence="2" type="primary">rutD</name>
    <name evidence="2" type="ORF">DPBNPPHM_03195</name>
</gene>
<dbReference type="SUPFAM" id="SSF46894">
    <property type="entry name" value="C-terminal effector domain of the bipartite response regulators"/>
    <property type="match status" value="1"/>
</dbReference>
<dbReference type="PANTHER" id="PTHR43433:SF5">
    <property type="entry name" value="AB HYDROLASE-1 DOMAIN-CONTAINING PROTEIN"/>
    <property type="match status" value="1"/>
</dbReference>
<feature type="domain" description="HTH luxR-type" evidence="1">
    <location>
        <begin position="191"/>
        <end position="248"/>
    </location>
</feature>
<proteinExistence type="predicted"/>